<protein>
    <submittedName>
        <fullName evidence="1">Uncharacterized protein</fullName>
    </submittedName>
</protein>
<organism evidence="1">
    <name type="scientific">Ralstonia solanacearum</name>
    <name type="common">Pseudomonas solanacearum</name>
    <dbReference type="NCBI Taxonomy" id="305"/>
    <lineage>
        <taxon>Bacteria</taxon>
        <taxon>Pseudomonadati</taxon>
        <taxon>Pseudomonadota</taxon>
        <taxon>Betaproteobacteria</taxon>
        <taxon>Burkholderiales</taxon>
        <taxon>Burkholderiaceae</taxon>
        <taxon>Ralstonia</taxon>
        <taxon>Ralstonia solanacearum species complex</taxon>
    </lineage>
</organism>
<accession>A0A0S4W3E8</accession>
<proteinExistence type="predicted"/>
<dbReference type="EMBL" id="LN899826">
    <property type="protein sequence ID" value="CUV41316.1"/>
    <property type="molecule type" value="Genomic_DNA"/>
</dbReference>
<sequence length="69" mass="7558">MPSLGNDKGHAHLCPGLRTVAAHQRRLCQYSTAMREAFFCSVAIAAAPSIGTQNPPTHINYRLQYNCSL</sequence>
<reference evidence="1" key="1">
    <citation type="submission" date="2015-10" db="EMBL/GenBank/DDBJ databases">
        <authorList>
            <person name="Gilbert D.G."/>
        </authorList>
    </citation>
    <scope>NUCLEOTIDE SEQUENCE</scope>
    <source>
        <strain evidence="1">Phyl III-seqv23</strain>
    </source>
</reference>
<name>A0A0S4W3E8_RALSL</name>
<gene>
    <name evidence="1" type="ORF">TF3108_v1_770001</name>
</gene>
<evidence type="ECO:0000313" key="1">
    <source>
        <dbReference type="EMBL" id="CUV41316.1"/>
    </source>
</evidence>
<dbReference type="AlphaFoldDB" id="A0A0S4W3E8"/>